<organism evidence="1 2">
    <name type="scientific">Edaphosphingomonas fennica</name>
    <dbReference type="NCBI Taxonomy" id="114404"/>
    <lineage>
        <taxon>Bacteria</taxon>
        <taxon>Pseudomonadati</taxon>
        <taxon>Pseudomonadota</taxon>
        <taxon>Alphaproteobacteria</taxon>
        <taxon>Sphingomonadales</taxon>
        <taxon>Rhizorhabdaceae</taxon>
        <taxon>Edaphosphingomonas</taxon>
    </lineage>
</organism>
<reference evidence="1 2" key="1">
    <citation type="submission" date="2017-11" db="EMBL/GenBank/DDBJ databases">
        <title>Sphingomonas oleivorans sp. nov., isolated from oil-contaminated soil.</title>
        <authorList>
            <person name="Wang L."/>
            <person name="Chen L."/>
        </authorList>
    </citation>
    <scope>NUCLEOTIDE SEQUENCE [LARGE SCALE GENOMIC DNA]</scope>
    <source>
        <strain evidence="1 2">K101</strain>
    </source>
</reference>
<gene>
    <name evidence="1" type="ORF">CV103_20065</name>
</gene>
<evidence type="ECO:0008006" key="3">
    <source>
        <dbReference type="Google" id="ProtNLM"/>
    </source>
</evidence>
<dbReference type="InterPro" id="IPR025737">
    <property type="entry name" value="FApF"/>
</dbReference>
<sequence>MSEISNDRRRIFNNFWLIASSSIFSFVFANPAYASEGGKSEYSAGVDSIATAVTPPPKSTILLNYNTLFEGDIFVGDKRLDGSHVEAYVSAFRLVHSWPVSLDGGKVTFTSQIVAGVGTVNVKVPTPGGSASRSSTGFTDPILFPIAVNYNDGRLSASLSTAVWVPLGTYNRGDPINTGLGTNHFTIAPAVYVTYRPTKHVNLDITSVTEFNTINRTTRYESGSIQTFTFGASYVKRRLQIGPAAYYSTQFTDDRSSGVVVPGGNRSRVLGVGAQGFLAIGHGGISFAYFRDTLVRNRAGGNNFWLKFGVPL</sequence>
<name>A0A2T4HLX1_9SPHN</name>
<comment type="caution">
    <text evidence="1">The sequence shown here is derived from an EMBL/GenBank/DDBJ whole genome shotgun (WGS) entry which is preliminary data.</text>
</comment>
<keyword evidence="2" id="KW-1185">Reference proteome</keyword>
<dbReference type="AlphaFoldDB" id="A0A2T4HLX1"/>
<dbReference type="EMBL" id="PHHF01000079">
    <property type="protein sequence ID" value="PTD16812.1"/>
    <property type="molecule type" value="Genomic_DNA"/>
</dbReference>
<accession>A0A2T4HLX1</accession>
<dbReference type="Pfam" id="PF13557">
    <property type="entry name" value="Phenol_MetA_deg"/>
    <property type="match status" value="1"/>
</dbReference>
<proteinExistence type="predicted"/>
<dbReference type="RefSeq" id="WP_107395966.1">
    <property type="nucleotide sequence ID" value="NZ_PHHF01000079.1"/>
</dbReference>
<evidence type="ECO:0000313" key="2">
    <source>
        <dbReference type="Proteomes" id="UP000241206"/>
    </source>
</evidence>
<evidence type="ECO:0000313" key="1">
    <source>
        <dbReference type="EMBL" id="PTD16812.1"/>
    </source>
</evidence>
<dbReference type="Proteomes" id="UP000241206">
    <property type="component" value="Unassembled WGS sequence"/>
</dbReference>
<protein>
    <recommendedName>
        <fullName evidence="3">Transporter</fullName>
    </recommendedName>
</protein>